<name>A0A290ZHG7_9PSEU</name>
<organism evidence="2 3">
    <name type="scientific">Actinosynnema pretiosum</name>
    <dbReference type="NCBI Taxonomy" id="42197"/>
    <lineage>
        <taxon>Bacteria</taxon>
        <taxon>Bacillati</taxon>
        <taxon>Actinomycetota</taxon>
        <taxon>Actinomycetes</taxon>
        <taxon>Pseudonocardiales</taxon>
        <taxon>Pseudonocardiaceae</taxon>
        <taxon>Actinosynnema</taxon>
    </lineage>
</organism>
<dbReference type="RefSeq" id="WP_096498020.1">
    <property type="nucleotide sequence ID" value="NZ_CP023445.1"/>
</dbReference>
<dbReference type="GO" id="GO:0006355">
    <property type="term" value="P:regulation of DNA-templated transcription"/>
    <property type="evidence" value="ECO:0007669"/>
    <property type="project" value="TreeGrafter"/>
</dbReference>
<dbReference type="Gene3D" id="3.40.50.880">
    <property type="match status" value="1"/>
</dbReference>
<dbReference type="PANTHER" id="PTHR43130">
    <property type="entry name" value="ARAC-FAMILY TRANSCRIPTIONAL REGULATOR"/>
    <property type="match status" value="1"/>
</dbReference>
<evidence type="ECO:0000313" key="2">
    <source>
        <dbReference type="EMBL" id="ATE58412.1"/>
    </source>
</evidence>
<evidence type="ECO:0000259" key="1">
    <source>
        <dbReference type="Pfam" id="PF01965"/>
    </source>
</evidence>
<dbReference type="EMBL" id="CP023445">
    <property type="protein sequence ID" value="ATE58412.1"/>
    <property type="molecule type" value="Genomic_DNA"/>
</dbReference>
<keyword evidence="2" id="KW-0315">Glutamine amidotransferase</keyword>
<proteinExistence type="predicted"/>
<keyword evidence="3" id="KW-1185">Reference proteome</keyword>
<dbReference type="InterPro" id="IPR002818">
    <property type="entry name" value="DJ-1/PfpI"/>
</dbReference>
<dbReference type="Pfam" id="PF01965">
    <property type="entry name" value="DJ-1_PfpI"/>
    <property type="match status" value="1"/>
</dbReference>
<dbReference type="AlphaFoldDB" id="A0A290ZHG7"/>
<dbReference type="GO" id="GO:0016740">
    <property type="term" value="F:transferase activity"/>
    <property type="evidence" value="ECO:0007669"/>
    <property type="project" value="UniProtKB-KW"/>
</dbReference>
<sequence length="205" mass="20514">MLAQFVLFDGFDPLDAIAPYEVLGASAALGAGAAFEVELVSAEGARLVPSGLPGISLRAAGPVDADRADLVVVPGAVALTEDDVRRVFGAALATPLAGALAAAVRREGVVVATVCGGSVLLGLAGLLAGRTATTNTGALELLGGLGARAVDARVADDGDLVTASGVTSGLDLGLHLLDRYLGADAALAAERLFHHERRGTPWTAR</sequence>
<gene>
    <name evidence="2" type="ORF">CNX65_26920</name>
</gene>
<protein>
    <submittedName>
        <fullName evidence="2">Glutamine amidotransferase</fullName>
    </submittedName>
</protein>
<feature type="domain" description="DJ-1/PfpI" evidence="1">
    <location>
        <begin position="4"/>
        <end position="178"/>
    </location>
</feature>
<dbReference type="Proteomes" id="UP000218505">
    <property type="component" value="Chromosome"/>
</dbReference>
<accession>A0A290ZHG7</accession>
<dbReference type="PANTHER" id="PTHR43130:SF2">
    <property type="entry name" value="DJ-1_PFPI DOMAIN-CONTAINING PROTEIN"/>
    <property type="match status" value="1"/>
</dbReference>
<reference evidence="2" key="1">
    <citation type="submission" date="2017-09" db="EMBL/GenBank/DDBJ databases">
        <title>Complete Genome Sequence of ansamitocin-producing Bacterium Actinosynnema pretiosum X47.</title>
        <authorList>
            <person name="Cao G."/>
            <person name="Zong G."/>
            <person name="Zhong C."/>
            <person name="Fu J."/>
        </authorList>
    </citation>
    <scope>NUCLEOTIDE SEQUENCE [LARGE SCALE GENOMIC DNA]</scope>
    <source>
        <strain evidence="2">X47</strain>
    </source>
</reference>
<dbReference type="InterPro" id="IPR029062">
    <property type="entry name" value="Class_I_gatase-like"/>
</dbReference>
<evidence type="ECO:0000313" key="3">
    <source>
        <dbReference type="Proteomes" id="UP000218505"/>
    </source>
</evidence>
<dbReference type="SUPFAM" id="SSF52317">
    <property type="entry name" value="Class I glutamine amidotransferase-like"/>
    <property type="match status" value="1"/>
</dbReference>
<dbReference type="KEGG" id="apre:CNX65_26920"/>
<dbReference type="InterPro" id="IPR052158">
    <property type="entry name" value="INH-QAR"/>
</dbReference>